<name>A0A2G6KJQ1_9BACT</name>
<keyword evidence="1" id="KW-1133">Transmembrane helix</keyword>
<keyword evidence="1" id="KW-0812">Transmembrane</keyword>
<keyword evidence="1" id="KW-0472">Membrane</keyword>
<sequence length="140" mass="15761">MTHSETLEYIKNLNARRGKRRMSSWALIGLGVLIYLDAGWRFPIWLTGIWAFALGTPLIVLGLFWLMSTYKLPVREALLFARIEDGKITAPSLALGLNITLKTAEQVLTHLVQRGYAQVSTEEMEEGAIVYNVIGLQQLK</sequence>
<accession>A0A2G6KJQ1</accession>
<gene>
    <name evidence="2" type="ORF">CSA56_02265</name>
</gene>
<protein>
    <submittedName>
        <fullName evidence="2">Uncharacterized protein</fullName>
    </submittedName>
</protein>
<dbReference type="EMBL" id="PDSK01000030">
    <property type="protein sequence ID" value="PIE35891.1"/>
    <property type="molecule type" value="Genomic_DNA"/>
</dbReference>
<evidence type="ECO:0000256" key="1">
    <source>
        <dbReference type="SAM" id="Phobius"/>
    </source>
</evidence>
<dbReference type="Proteomes" id="UP000230821">
    <property type="component" value="Unassembled WGS sequence"/>
</dbReference>
<proteinExistence type="predicted"/>
<dbReference type="AlphaFoldDB" id="A0A2G6KJQ1"/>
<reference evidence="2 3" key="1">
    <citation type="submission" date="2017-10" db="EMBL/GenBank/DDBJ databases">
        <title>Novel microbial diversity and functional potential in the marine mammal oral microbiome.</title>
        <authorList>
            <person name="Dudek N.K."/>
            <person name="Sun C.L."/>
            <person name="Burstein D."/>
            <person name="Kantor R.S."/>
            <person name="Aliaga Goltsman D.S."/>
            <person name="Bik E.M."/>
            <person name="Thomas B.C."/>
            <person name="Banfield J.F."/>
            <person name="Relman D.A."/>
        </authorList>
    </citation>
    <scope>NUCLEOTIDE SEQUENCE [LARGE SCALE GENOMIC DNA]</scope>
    <source>
        <strain evidence="2">DOLJORAL78_47_16</strain>
    </source>
</reference>
<organism evidence="2 3">
    <name type="scientific">candidate division KSB3 bacterium</name>
    <dbReference type="NCBI Taxonomy" id="2044937"/>
    <lineage>
        <taxon>Bacteria</taxon>
        <taxon>candidate division KSB3</taxon>
    </lineage>
</organism>
<feature type="transmembrane region" description="Helical" evidence="1">
    <location>
        <begin position="21"/>
        <end position="38"/>
    </location>
</feature>
<evidence type="ECO:0000313" key="3">
    <source>
        <dbReference type="Proteomes" id="UP000230821"/>
    </source>
</evidence>
<feature type="transmembrane region" description="Helical" evidence="1">
    <location>
        <begin position="44"/>
        <end position="66"/>
    </location>
</feature>
<comment type="caution">
    <text evidence="2">The sequence shown here is derived from an EMBL/GenBank/DDBJ whole genome shotgun (WGS) entry which is preliminary data.</text>
</comment>
<evidence type="ECO:0000313" key="2">
    <source>
        <dbReference type="EMBL" id="PIE35891.1"/>
    </source>
</evidence>